<sequence length="102" mass="12043">LKITLSSVTVIADVKTRWDSVFYMLHRLRYLQQPMIRFFVMNRDGHKFRHPLENKHWGRLELMELILQQPHMVQATMSAENTPILAGSIPTFEVFMAAWKAM</sequence>
<protein>
    <submittedName>
        <fullName evidence="1">Uncharacterized protein</fullName>
    </submittedName>
</protein>
<dbReference type="SUPFAM" id="SSF53098">
    <property type="entry name" value="Ribonuclease H-like"/>
    <property type="match status" value="1"/>
</dbReference>
<comment type="caution">
    <text evidence="1">The sequence shown here is derived from an EMBL/GenBank/DDBJ whole genome shotgun (WGS) entry which is preliminary data.</text>
</comment>
<dbReference type="EMBL" id="JARKIE010000028">
    <property type="protein sequence ID" value="KAJ7697793.1"/>
    <property type="molecule type" value="Genomic_DNA"/>
</dbReference>
<gene>
    <name evidence="1" type="ORF">B0H17DRAFT_866706</name>
</gene>
<keyword evidence="2" id="KW-1185">Reference proteome</keyword>
<name>A0AAD7GJD6_MYCRO</name>
<evidence type="ECO:0000313" key="1">
    <source>
        <dbReference type="EMBL" id="KAJ7697793.1"/>
    </source>
</evidence>
<dbReference type="Proteomes" id="UP001221757">
    <property type="component" value="Unassembled WGS sequence"/>
</dbReference>
<feature type="non-terminal residue" evidence="1">
    <location>
        <position position="102"/>
    </location>
</feature>
<dbReference type="InterPro" id="IPR012337">
    <property type="entry name" value="RNaseH-like_sf"/>
</dbReference>
<reference evidence="1" key="1">
    <citation type="submission" date="2023-03" db="EMBL/GenBank/DDBJ databases">
        <title>Massive genome expansion in bonnet fungi (Mycena s.s.) driven by repeated elements and novel gene families across ecological guilds.</title>
        <authorList>
            <consortium name="Lawrence Berkeley National Laboratory"/>
            <person name="Harder C.B."/>
            <person name="Miyauchi S."/>
            <person name="Viragh M."/>
            <person name="Kuo A."/>
            <person name="Thoen E."/>
            <person name="Andreopoulos B."/>
            <person name="Lu D."/>
            <person name="Skrede I."/>
            <person name="Drula E."/>
            <person name="Henrissat B."/>
            <person name="Morin E."/>
            <person name="Kohler A."/>
            <person name="Barry K."/>
            <person name="LaButti K."/>
            <person name="Morin E."/>
            <person name="Salamov A."/>
            <person name="Lipzen A."/>
            <person name="Mereny Z."/>
            <person name="Hegedus B."/>
            <person name="Baldrian P."/>
            <person name="Stursova M."/>
            <person name="Weitz H."/>
            <person name="Taylor A."/>
            <person name="Grigoriev I.V."/>
            <person name="Nagy L.G."/>
            <person name="Martin F."/>
            <person name="Kauserud H."/>
        </authorList>
    </citation>
    <scope>NUCLEOTIDE SEQUENCE</scope>
    <source>
        <strain evidence="1">CBHHK067</strain>
    </source>
</reference>
<dbReference type="AlphaFoldDB" id="A0AAD7GJD6"/>
<evidence type="ECO:0000313" key="2">
    <source>
        <dbReference type="Proteomes" id="UP001221757"/>
    </source>
</evidence>
<organism evidence="1 2">
    <name type="scientific">Mycena rosella</name>
    <name type="common">Pink bonnet</name>
    <name type="synonym">Agaricus rosellus</name>
    <dbReference type="NCBI Taxonomy" id="1033263"/>
    <lineage>
        <taxon>Eukaryota</taxon>
        <taxon>Fungi</taxon>
        <taxon>Dikarya</taxon>
        <taxon>Basidiomycota</taxon>
        <taxon>Agaricomycotina</taxon>
        <taxon>Agaricomycetes</taxon>
        <taxon>Agaricomycetidae</taxon>
        <taxon>Agaricales</taxon>
        <taxon>Marasmiineae</taxon>
        <taxon>Mycenaceae</taxon>
        <taxon>Mycena</taxon>
    </lineage>
</organism>
<proteinExistence type="predicted"/>
<feature type="non-terminal residue" evidence="1">
    <location>
        <position position="1"/>
    </location>
</feature>
<accession>A0AAD7GJD6</accession>